<evidence type="ECO:0000256" key="3">
    <source>
        <dbReference type="ARBA" id="ARBA00013208"/>
    </source>
</evidence>
<dbReference type="NCBIfam" id="TIGR02227">
    <property type="entry name" value="sigpep_I_bact"/>
    <property type="match status" value="1"/>
</dbReference>
<dbReference type="GO" id="GO:0009003">
    <property type="term" value="F:signal peptidase activity"/>
    <property type="evidence" value="ECO:0007669"/>
    <property type="project" value="UniProtKB-EC"/>
</dbReference>
<keyword evidence="4 6" id="KW-0378">Hydrolase</keyword>
<proteinExistence type="inferred from homology"/>
<evidence type="ECO:0000256" key="5">
    <source>
        <dbReference type="PIRSR" id="PIRSR600223-1"/>
    </source>
</evidence>
<protein>
    <recommendedName>
        <fullName evidence="3 6">Signal peptidase I</fullName>
        <ecNumber evidence="3 6">3.4.21.89</ecNumber>
    </recommendedName>
</protein>
<dbReference type="InterPro" id="IPR036286">
    <property type="entry name" value="LexA/Signal_pep-like_sf"/>
</dbReference>
<keyword evidence="6" id="KW-0645">Protease</keyword>
<organism evidence="8 9">
    <name type="scientific">Candidatus Berkelbacteria bacterium Gr01-1014_85</name>
    <dbReference type="NCBI Taxonomy" id="2017150"/>
    <lineage>
        <taxon>Bacteria</taxon>
        <taxon>Candidatus Berkelbacteria</taxon>
    </lineage>
</organism>
<dbReference type="PRINTS" id="PR00727">
    <property type="entry name" value="LEADERPTASE"/>
</dbReference>
<gene>
    <name evidence="8" type="ORF">CEO22_193</name>
</gene>
<dbReference type="Gene3D" id="2.10.109.10">
    <property type="entry name" value="Umud Fragment, subunit A"/>
    <property type="match status" value="1"/>
</dbReference>
<reference evidence="8 9" key="1">
    <citation type="submission" date="2017-08" db="EMBL/GenBank/DDBJ databases">
        <title>Mechanisms for carbon and nitrogen cycling indicate functional differentiation within the Candidate Phyla Radiation.</title>
        <authorList>
            <person name="Danczak R.E."/>
            <person name="Johnston M.D."/>
            <person name="Kenah C."/>
            <person name="Slattery M."/>
            <person name="Wrighton K.C."/>
            <person name="Wilkins M.J."/>
        </authorList>
    </citation>
    <scope>NUCLEOTIDE SEQUENCE [LARGE SCALE GENOMIC DNA]</scope>
    <source>
        <strain evidence="8">Gr01-1014_85</strain>
    </source>
</reference>
<sequence>MKLINRLLNFFDTLPGLALLAVLIFSLRLFVFQPFLVEGQSMEPNLHNRQYLIVDRLFYQWRGGLRRGQVVVFHPPTHPEQSYIKRVIGLPGDKVNITDGQIYINGVKLTESYLEESKTFVSQNITGNLEQQLALNQYFVMGDNRSHSSDSREWGVLPQENIIGRAGIVLFPIPGIIKTPVYQSLAPRS</sequence>
<dbReference type="InterPro" id="IPR000223">
    <property type="entry name" value="Pept_S26A_signal_pept_1"/>
</dbReference>
<dbReference type="InterPro" id="IPR019757">
    <property type="entry name" value="Pept_S26A_signal_pept_1_Lys-AS"/>
</dbReference>
<dbReference type="EC" id="3.4.21.89" evidence="3 6"/>
<comment type="similarity">
    <text evidence="2 6">Belongs to the peptidase S26 family.</text>
</comment>
<dbReference type="PANTHER" id="PTHR43390:SF1">
    <property type="entry name" value="CHLOROPLAST PROCESSING PEPTIDASE"/>
    <property type="match status" value="1"/>
</dbReference>
<evidence type="ECO:0000313" key="9">
    <source>
        <dbReference type="Proteomes" id="UP000316253"/>
    </source>
</evidence>
<evidence type="ECO:0000256" key="6">
    <source>
        <dbReference type="RuleBase" id="RU362042"/>
    </source>
</evidence>
<dbReference type="GO" id="GO:0004252">
    <property type="term" value="F:serine-type endopeptidase activity"/>
    <property type="evidence" value="ECO:0007669"/>
    <property type="project" value="InterPro"/>
</dbReference>
<dbReference type="SUPFAM" id="SSF51306">
    <property type="entry name" value="LexA/Signal peptidase"/>
    <property type="match status" value="1"/>
</dbReference>
<feature type="domain" description="Peptidase S26" evidence="7">
    <location>
        <begin position="18"/>
        <end position="170"/>
    </location>
</feature>
<dbReference type="GO" id="GO:0016020">
    <property type="term" value="C:membrane"/>
    <property type="evidence" value="ECO:0007669"/>
    <property type="project" value="UniProtKB-SubCell"/>
</dbReference>
<dbReference type="PROSITE" id="PS00761">
    <property type="entry name" value="SPASE_I_3"/>
    <property type="match status" value="1"/>
</dbReference>
<evidence type="ECO:0000256" key="2">
    <source>
        <dbReference type="ARBA" id="ARBA00009370"/>
    </source>
</evidence>
<dbReference type="Pfam" id="PF10502">
    <property type="entry name" value="Peptidase_S26"/>
    <property type="match status" value="1"/>
</dbReference>
<dbReference type="AlphaFoldDB" id="A0A554JCV4"/>
<evidence type="ECO:0000259" key="7">
    <source>
        <dbReference type="Pfam" id="PF10502"/>
    </source>
</evidence>
<comment type="caution">
    <text evidence="8">The sequence shown here is derived from an EMBL/GenBank/DDBJ whole genome shotgun (WGS) entry which is preliminary data.</text>
</comment>
<name>A0A554JCV4_9BACT</name>
<comment type="catalytic activity">
    <reaction evidence="1 6">
        <text>Cleavage of hydrophobic, N-terminal signal or leader sequences from secreted and periplasmic proteins.</text>
        <dbReference type="EC" id="3.4.21.89"/>
    </reaction>
</comment>
<dbReference type="EMBL" id="VMFD01000013">
    <property type="protein sequence ID" value="TSC66159.1"/>
    <property type="molecule type" value="Genomic_DNA"/>
</dbReference>
<feature type="active site" evidence="5">
    <location>
        <position position="85"/>
    </location>
</feature>
<dbReference type="InterPro" id="IPR019533">
    <property type="entry name" value="Peptidase_S26"/>
</dbReference>
<evidence type="ECO:0000256" key="4">
    <source>
        <dbReference type="ARBA" id="ARBA00022801"/>
    </source>
</evidence>
<accession>A0A554JCV4</accession>
<dbReference type="PANTHER" id="PTHR43390">
    <property type="entry name" value="SIGNAL PEPTIDASE I"/>
    <property type="match status" value="1"/>
</dbReference>
<evidence type="ECO:0000256" key="1">
    <source>
        <dbReference type="ARBA" id="ARBA00000677"/>
    </source>
</evidence>
<feature type="active site" evidence="5">
    <location>
        <position position="41"/>
    </location>
</feature>
<comment type="subcellular location">
    <subcellularLocation>
        <location evidence="6">Membrane</location>
        <topology evidence="6">Single-pass type II membrane protein</topology>
    </subcellularLocation>
</comment>
<dbReference type="PROSITE" id="PS00760">
    <property type="entry name" value="SPASE_I_2"/>
    <property type="match status" value="1"/>
</dbReference>
<dbReference type="GO" id="GO:0006465">
    <property type="term" value="P:signal peptide processing"/>
    <property type="evidence" value="ECO:0007669"/>
    <property type="project" value="InterPro"/>
</dbReference>
<dbReference type="InterPro" id="IPR019758">
    <property type="entry name" value="Pept_S26A_signal_pept_1_CS"/>
</dbReference>
<dbReference type="CDD" id="cd06530">
    <property type="entry name" value="S26_SPase_I"/>
    <property type="match status" value="1"/>
</dbReference>
<dbReference type="Proteomes" id="UP000316253">
    <property type="component" value="Unassembled WGS sequence"/>
</dbReference>
<evidence type="ECO:0000313" key="8">
    <source>
        <dbReference type="EMBL" id="TSC66159.1"/>
    </source>
</evidence>